<dbReference type="SUPFAM" id="SSF51735">
    <property type="entry name" value="NAD(P)-binding Rossmann-fold domains"/>
    <property type="match status" value="1"/>
</dbReference>
<dbReference type="InterPro" id="IPR002347">
    <property type="entry name" value="SDR_fam"/>
</dbReference>
<keyword evidence="2" id="KW-0560">Oxidoreductase</keyword>
<dbReference type="InterPro" id="IPR036291">
    <property type="entry name" value="NAD(P)-bd_dom_sf"/>
</dbReference>
<dbReference type="PANTHER" id="PTHR42760">
    <property type="entry name" value="SHORT-CHAIN DEHYDROGENASES/REDUCTASES FAMILY MEMBER"/>
    <property type="match status" value="1"/>
</dbReference>
<proteinExistence type="inferred from homology"/>
<dbReference type="InterPro" id="IPR020904">
    <property type="entry name" value="Sc_DH/Rdtase_CS"/>
</dbReference>
<dbReference type="PROSITE" id="PS00061">
    <property type="entry name" value="ADH_SHORT"/>
    <property type="match status" value="1"/>
</dbReference>
<protein>
    <submittedName>
        <fullName evidence="3">SDR family oxidoreductase</fullName>
    </submittedName>
</protein>
<gene>
    <name evidence="3" type="ORF">HCR76_16120</name>
</gene>
<accession>A0ABX6YI46</accession>
<evidence type="ECO:0000256" key="2">
    <source>
        <dbReference type="ARBA" id="ARBA00023002"/>
    </source>
</evidence>
<dbReference type="Gene3D" id="3.40.50.720">
    <property type="entry name" value="NAD(P)-binding Rossmann-like Domain"/>
    <property type="match status" value="1"/>
</dbReference>
<dbReference type="PRINTS" id="PR00080">
    <property type="entry name" value="SDRFAMILY"/>
</dbReference>
<evidence type="ECO:0000313" key="4">
    <source>
        <dbReference type="Proteomes" id="UP000662814"/>
    </source>
</evidence>
<comment type="similarity">
    <text evidence="1">Belongs to the short-chain dehydrogenases/reductases (SDR) family.</text>
</comment>
<organism evidence="3 4">
    <name type="scientific">Paramicrobacterium chengjingii</name>
    <dbReference type="NCBI Taxonomy" id="2769067"/>
    <lineage>
        <taxon>Bacteria</taxon>
        <taxon>Bacillati</taxon>
        <taxon>Actinomycetota</taxon>
        <taxon>Actinomycetes</taxon>
        <taxon>Micrococcales</taxon>
        <taxon>Microbacteriaceae</taxon>
        <taxon>Paramicrobacterium</taxon>
    </lineage>
</organism>
<sequence>MMMADDLFDIQGKLALVTGANRGIGRSFAKALATRGADIIGVSASMPNDGGPAGADVRALGRSFDAHRVDFANVKEVSAFGDSIATGERPIDILVNNAGTIVRYPTVDHPLDEWQRVIDINLTSQFALTQAIGRQMLDRRTGKVIFTTSLRVFQGGNGVASYTASKSALAGIVRTFSNEWAEHGIGVNGIAPGYIETENTRALREDVSAFDAVKQRIPVGRWGQPDDLSGALIFLSSRASDYVSGVILPVDGGWLGR</sequence>
<reference evidence="3 4" key="1">
    <citation type="submission" date="2020-12" db="EMBL/GenBank/DDBJ databases">
        <title>Microbacterium sp. HY060.</title>
        <authorList>
            <person name="Zhou J."/>
        </authorList>
    </citation>
    <scope>NUCLEOTIDE SEQUENCE [LARGE SCALE GENOMIC DNA]</scope>
    <source>
        <strain evidence="3 4">HY60</strain>
    </source>
</reference>
<dbReference type="Pfam" id="PF13561">
    <property type="entry name" value="adh_short_C2"/>
    <property type="match status" value="1"/>
</dbReference>
<dbReference type="RefSeq" id="WP_166986903.1">
    <property type="nucleotide sequence ID" value="NZ_CP061169.1"/>
</dbReference>
<evidence type="ECO:0000313" key="3">
    <source>
        <dbReference type="EMBL" id="QPZ38290.1"/>
    </source>
</evidence>
<evidence type="ECO:0000256" key="1">
    <source>
        <dbReference type="ARBA" id="ARBA00006484"/>
    </source>
</evidence>
<dbReference type="PRINTS" id="PR00081">
    <property type="entry name" value="GDHRDH"/>
</dbReference>
<keyword evidence="4" id="KW-1185">Reference proteome</keyword>
<name>A0ABX6YI46_9MICO</name>
<dbReference type="Proteomes" id="UP000662814">
    <property type="component" value="Chromosome"/>
</dbReference>
<dbReference type="EMBL" id="CP061169">
    <property type="protein sequence ID" value="QPZ38290.1"/>
    <property type="molecule type" value="Genomic_DNA"/>
</dbReference>
<dbReference type="PANTHER" id="PTHR42760:SF5">
    <property type="entry name" value="2-DEHYDRO-3-DEOXY-D-GLUCONATE 5-DEHYDROGENASE"/>
    <property type="match status" value="1"/>
</dbReference>